<evidence type="ECO:0000313" key="2">
    <source>
        <dbReference type="Proteomes" id="UP000076925"/>
    </source>
</evidence>
<reference evidence="1 2" key="1">
    <citation type="journal article" date="2013" name="Genome Biol. Evol.">
        <title>Genomes of Stigonematalean cyanobacteria (subsection V) and the evolution of oxygenic photosynthesis from prokaryotes to plastids.</title>
        <authorList>
            <person name="Dagan T."/>
            <person name="Roettger M."/>
            <person name="Stucken K."/>
            <person name="Landan G."/>
            <person name="Koch R."/>
            <person name="Major P."/>
            <person name="Gould S.B."/>
            <person name="Goremykin V.V."/>
            <person name="Rippka R."/>
            <person name="Tandeau de Marsac N."/>
            <person name="Gugger M."/>
            <person name="Lockhart P.J."/>
            <person name="Allen J.F."/>
            <person name="Brune I."/>
            <person name="Maus I."/>
            <person name="Puhler A."/>
            <person name="Martin W.F."/>
        </authorList>
    </citation>
    <scope>NUCLEOTIDE SEQUENCE [LARGE SCALE GENOMIC DNA]</scope>
    <source>
        <strain evidence="1 2">PCC 7110</strain>
    </source>
</reference>
<proteinExistence type="predicted"/>
<dbReference type="AlphaFoldDB" id="A0A139X5D1"/>
<organism evidence="1 2">
    <name type="scientific">Scytonema hofmannii PCC 7110</name>
    <dbReference type="NCBI Taxonomy" id="128403"/>
    <lineage>
        <taxon>Bacteria</taxon>
        <taxon>Bacillati</taxon>
        <taxon>Cyanobacteriota</taxon>
        <taxon>Cyanophyceae</taxon>
        <taxon>Nostocales</taxon>
        <taxon>Scytonemataceae</taxon>
        <taxon>Scytonema</taxon>
    </lineage>
</organism>
<accession>A0A139X5D1</accession>
<sequence>MGFNAHPLLGDEKGKELEVKPFSMCGGGTSALDACIFCLRYILNKVHKVLSLVFCLCLPENLLGTIAGIESINCCETQRLPYNTKIH</sequence>
<name>A0A139X5D1_9CYAN</name>
<dbReference type="EMBL" id="ANNX02000031">
    <property type="protein sequence ID" value="KYC39885.1"/>
    <property type="molecule type" value="Genomic_DNA"/>
</dbReference>
<dbReference type="Proteomes" id="UP000076925">
    <property type="component" value="Unassembled WGS sequence"/>
</dbReference>
<evidence type="ECO:0000313" key="1">
    <source>
        <dbReference type="EMBL" id="KYC39885.1"/>
    </source>
</evidence>
<keyword evidence="2" id="KW-1185">Reference proteome</keyword>
<protein>
    <submittedName>
        <fullName evidence="1">Uncharacterized protein</fullName>
    </submittedName>
</protein>
<gene>
    <name evidence="1" type="ORF">WA1_28360</name>
</gene>
<comment type="caution">
    <text evidence="1">The sequence shown here is derived from an EMBL/GenBank/DDBJ whole genome shotgun (WGS) entry which is preliminary data.</text>
</comment>